<evidence type="ECO:0000256" key="2">
    <source>
        <dbReference type="ARBA" id="ARBA00023125"/>
    </source>
</evidence>
<keyword evidence="3" id="KW-0804">Transcription</keyword>
<dbReference type="PROSITE" id="PS50995">
    <property type="entry name" value="HTH_MARR_2"/>
    <property type="match status" value="1"/>
</dbReference>
<dbReference type="InterPro" id="IPR039422">
    <property type="entry name" value="MarR/SlyA-like"/>
</dbReference>
<dbReference type="AlphaFoldDB" id="A0AAU7ART8"/>
<reference evidence="5" key="1">
    <citation type="submission" date="2022-12" db="EMBL/GenBank/DDBJ databases">
        <title>Paraconexibacter alkalitolerans sp. nov. and Baekduia alba sp. nov., isolated from soil and emended description of the genera Paraconexibacter (Chun et al., 2020) and Baekduia (An et al., 2020).</title>
        <authorList>
            <person name="Vieira S."/>
            <person name="Huber K.J."/>
            <person name="Geppert A."/>
            <person name="Wolf J."/>
            <person name="Neumann-Schaal M."/>
            <person name="Muesken M."/>
            <person name="Overmann J."/>
        </authorList>
    </citation>
    <scope>NUCLEOTIDE SEQUENCE</scope>
    <source>
        <strain evidence="5">AEG42_29</strain>
    </source>
</reference>
<dbReference type="InterPro" id="IPR036388">
    <property type="entry name" value="WH-like_DNA-bd_sf"/>
</dbReference>
<dbReference type="PROSITE" id="PS01117">
    <property type="entry name" value="HTH_MARR_1"/>
    <property type="match status" value="1"/>
</dbReference>
<dbReference type="Gene3D" id="1.10.10.10">
    <property type="entry name" value="Winged helix-like DNA-binding domain superfamily/Winged helix DNA-binding domain"/>
    <property type="match status" value="1"/>
</dbReference>
<keyword evidence="1" id="KW-0805">Transcription regulation</keyword>
<dbReference type="InterPro" id="IPR000835">
    <property type="entry name" value="HTH_MarR-typ"/>
</dbReference>
<dbReference type="GO" id="GO:0003700">
    <property type="term" value="F:DNA-binding transcription factor activity"/>
    <property type="evidence" value="ECO:0007669"/>
    <property type="project" value="InterPro"/>
</dbReference>
<dbReference type="SUPFAM" id="SSF46785">
    <property type="entry name" value="Winged helix' DNA-binding domain"/>
    <property type="match status" value="1"/>
</dbReference>
<dbReference type="InterPro" id="IPR036390">
    <property type="entry name" value="WH_DNA-bd_sf"/>
</dbReference>
<dbReference type="InterPro" id="IPR023187">
    <property type="entry name" value="Tscrpt_reg_MarR-type_CS"/>
</dbReference>
<feature type="domain" description="HTH marR-type" evidence="4">
    <location>
        <begin position="41"/>
        <end position="174"/>
    </location>
</feature>
<dbReference type="PANTHER" id="PTHR33164">
    <property type="entry name" value="TRANSCRIPTIONAL REGULATOR, MARR FAMILY"/>
    <property type="match status" value="1"/>
</dbReference>
<keyword evidence="2" id="KW-0238">DNA-binding</keyword>
<proteinExistence type="predicted"/>
<accession>A0AAU7ART8</accession>
<evidence type="ECO:0000256" key="3">
    <source>
        <dbReference type="ARBA" id="ARBA00023163"/>
    </source>
</evidence>
<organism evidence="5">
    <name type="scientific">Paraconexibacter sp. AEG42_29</name>
    <dbReference type="NCBI Taxonomy" id="2997339"/>
    <lineage>
        <taxon>Bacteria</taxon>
        <taxon>Bacillati</taxon>
        <taxon>Actinomycetota</taxon>
        <taxon>Thermoleophilia</taxon>
        <taxon>Solirubrobacterales</taxon>
        <taxon>Paraconexibacteraceae</taxon>
        <taxon>Paraconexibacter</taxon>
    </lineage>
</organism>
<name>A0AAU7ART8_9ACTN</name>
<dbReference type="EMBL" id="CP114014">
    <property type="protein sequence ID" value="XAY04369.1"/>
    <property type="molecule type" value="Genomic_DNA"/>
</dbReference>
<dbReference type="GO" id="GO:0003677">
    <property type="term" value="F:DNA binding"/>
    <property type="evidence" value="ECO:0007669"/>
    <property type="project" value="UniProtKB-KW"/>
</dbReference>
<sequence length="184" mass="19943">MAVAGSACGKLQDVAHPLTFDPIDEAGRQWRKHWGAASAPPMMAVTSMMRAQQIVLARLNEALEPYRLSFPRYEALMLLFYSREGELPLGKMGARLQVHPTSVTSLIDGLEGLGYVVRSAHPTDRRTTLATITDTGRGTASAATEALNAISFGMEPLKRSDIVVVTDVLRDLRLAAGDFESGDD</sequence>
<dbReference type="Pfam" id="PF01047">
    <property type="entry name" value="MarR"/>
    <property type="match status" value="1"/>
</dbReference>
<dbReference type="GO" id="GO:0006950">
    <property type="term" value="P:response to stress"/>
    <property type="evidence" value="ECO:0007669"/>
    <property type="project" value="TreeGrafter"/>
</dbReference>
<evidence type="ECO:0000313" key="5">
    <source>
        <dbReference type="EMBL" id="XAY04369.1"/>
    </source>
</evidence>
<dbReference type="KEGG" id="parq:DSM112329_01202"/>
<gene>
    <name evidence="5" type="ORF">DSM112329_01202</name>
</gene>
<protein>
    <recommendedName>
        <fullName evidence="4">HTH marR-type domain-containing protein</fullName>
    </recommendedName>
</protein>
<dbReference type="SMART" id="SM00347">
    <property type="entry name" value="HTH_MARR"/>
    <property type="match status" value="1"/>
</dbReference>
<dbReference type="PANTHER" id="PTHR33164:SF101">
    <property type="entry name" value="TRANSCRIPTIONAL REPRESSOR MPRA"/>
    <property type="match status" value="1"/>
</dbReference>
<evidence type="ECO:0000256" key="1">
    <source>
        <dbReference type="ARBA" id="ARBA00023015"/>
    </source>
</evidence>
<evidence type="ECO:0000259" key="4">
    <source>
        <dbReference type="PROSITE" id="PS50995"/>
    </source>
</evidence>